<dbReference type="Pfam" id="PF07726">
    <property type="entry name" value="AAA_3"/>
    <property type="match status" value="1"/>
</dbReference>
<name>A0A852RJK8_9ACTN</name>
<dbReference type="EC" id="3.6.3.-" evidence="4"/>
<proteinExistence type="predicted"/>
<sequence length="352" mass="38791">MTQVNEPPTAPTGRTRRTPADPSTPLSVDELARATEAISKVSDAFSSRVVGQHRVRTALLVTLLAEGHVLLESVPGLAKTLAASTLSQAVSARFARIQCTPDLLPSDIIGTQVYDPRRHEFETQLGPVHANFVLLDEINRASAKTQSALLEAMQERQTSIAGTIHPLPDPFMVLATQNPIEEEGTYVLPHAQMDRFLLKEIVDYPTEDDELVVLERIDDGTLGQHMTDVPAVVTPHEVAELQELVRRVYVDPAIRRYITAVVRATRDVTGLLGPELGNYVEIGASPRGSIAFFQAARAMAVVQGRHYVIPEDVRELRHSVLRHRLHLSFEALADRVRPETVIDAVFRAVPTP</sequence>
<organism evidence="4 5">
    <name type="scientific">Nocardioides kongjuensis</name>
    <dbReference type="NCBI Taxonomy" id="349522"/>
    <lineage>
        <taxon>Bacteria</taxon>
        <taxon>Bacillati</taxon>
        <taxon>Actinomycetota</taxon>
        <taxon>Actinomycetes</taxon>
        <taxon>Propionibacteriales</taxon>
        <taxon>Nocardioidaceae</taxon>
        <taxon>Nocardioides</taxon>
    </lineage>
</organism>
<dbReference type="InterPro" id="IPR050764">
    <property type="entry name" value="CbbQ/NirQ/NorQ/GpvN"/>
</dbReference>
<dbReference type="Proteomes" id="UP000582231">
    <property type="component" value="Unassembled WGS sequence"/>
</dbReference>
<protein>
    <submittedName>
        <fullName evidence="4">MoxR-like ATPase</fullName>
        <ecNumber evidence="4">3.6.3.-</ecNumber>
    </submittedName>
</protein>
<dbReference type="PANTHER" id="PTHR42759">
    <property type="entry name" value="MOXR FAMILY PROTEIN"/>
    <property type="match status" value="1"/>
</dbReference>
<dbReference type="SUPFAM" id="SSF52540">
    <property type="entry name" value="P-loop containing nucleoside triphosphate hydrolases"/>
    <property type="match status" value="1"/>
</dbReference>
<dbReference type="PIRSF" id="PIRSF002849">
    <property type="entry name" value="AAA_ATPase_chaperone_MoxR_prd"/>
    <property type="match status" value="1"/>
</dbReference>
<dbReference type="InterPro" id="IPR041628">
    <property type="entry name" value="ChlI/MoxR_AAA_lid"/>
</dbReference>
<feature type="region of interest" description="Disordered" evidence="1">
    <location>
        <begin position="1"/>
        <end position="26"/>
    </location>
</feature>
<comment type="caution">
    <text evidence="4">The sequence shown here is derived from an EMBL/GenBank/DDBJ whole genome shotgun (WGS) entry which is preliminary data.</text>
</comment>
<evidence type="ECO:0000259" key="2">
    <source>
        <dbReference type="Pfam" id="PF07726"/>
    </source>
</evidence>
<dbReference type="EMBL" id="JACCBF010000001">
    <property type="protein sequence ID" value="NYD33687.1"/>
    <property type="molecule type" value="Genomic_DNA"/>
</dbReference>
<evidence type="ECO:0000259" key="3">
    <source>
        <dbReference type="Pfam" id="PF17863"/>
    </source>
</evidence>
<keyword evidence="5" id="KW-1185">Reference proteome</keyword>
<dbReference type="AlphaFoldDB" id="A0A852RJK8"/>
<dbReference type="Gene3D" id="3.40.50.300">
    <property type="entry name" value="P-loop containing nucleotide triphosphate hydrolases"/>
    <property type="match status" value="1"/>
</dbReference>
<dbReference type="Gene3D" id="1.10.8.80">
    <property type="entry name" value="Magnesium chelatase subunit I, C-Terminal domain"/>
    <property type="match status" value="1"/>
</dbReference>
<dbReference type="InterPro" id="IPR011703">
    <property type="entry name" value="ATPase_AAA-3"/>
</dbReference>
<keyword evidence="4" id="KW-0378">Hydrolase</keyword>
<dbReference type="GO" id="GO:0005524">
    <property type="term" value="F:ATP binding"/>
    <property type="evidence" value="ECO:0007669"/>
    <property type="project" value="InterPro"/>
</dbReference>
<dbReference type="GO" id="GO:0016887">
    <property type="term" value="F:ATP hydrolysis activity"/>
    <property type="evidence" value="ECO:0007669"/>
    <property type="project" value="InterPro"/>
</dbReference>
<feature type="domain" description="ATPase AAA-3" evidence="2">
    <location>
        <begin position="68"/>
        <end position="198"/>
    </location>
</feature>
<dbReference type="Pfam" id="PF17863">
    <property type="entry name" value="AAA_lid_2"/>
    <property type="match status" value="1"/>
</dbReference>
<dbReference type="RefSeq" id="WP_179729694.1">
    <property type="nucleotide sequence ID" value="NZ_BAABEF010000001.1"/>
</dbReference>
<feature type="domain" description="ChlI/MoxR AAA lid" evidence="3">
    <location>
        <begin position="279"/>
        <end position="343"/>
    </location>
</feature>
<accession>A0A852RJK8</accession>
<gene>
    <name evidence="4" type="ORF">BJ958_005233</name>
</gene>
<evidence type="ECO:0000256" key="1">
    <source>
        <dbReference type="SAM" id="MobiDB-lite"/>
    </source>
</evidence>
<dbReference type="PANTHER" id="PTHR42759:SF1">
    <property type="entry name" value="MAGNESIUM-CHELATASE SUBUNIT CHLD"/>
    <property type="match status" value="1"/>
</dbReference>
<evidence type="ECO:0000313" key="4">
    <source>
        <dbReference type="EMBL" id="NYD33687.1"/>
    </source>
</evidence>
<reference evidence="4 5" key="1">
    <citation type="submission" date="2020-07" db="EMBL/GenBank/DDBJ databases">
        <title>Sequencing the genomes of 1000 actinobacteria strains.</title>
        <authorList>
            <person name="Klenk H.-P."/>
        </authorList>
    </citation>
    <scope>NUCLEOTIDE SEQUENCE [LARGE SCALE GENOMIC DNA]</scope>
    <source>
        <strain evidence="4 5">DSM 19082</strain>
    </source>
</reference>
<evidence type="ECO:0000313" key="5">
    <source>
        <dbReference type="Proteomes" id="UP000582231"/>
    </source>
</evidence>
<dbReference type="InterPro" id="IPR027417">
    <property type="entry name" value="P-loop_NTPase"/>
</dbReference>